<proteinExistence type="predicted"/>
<dbReference type="Pfam" id="PF16344">
    <property type="entry name" value="FecR_C"/>
    <property type="match status" value="1"/>
</dbReference>
<dbReference type="RefSeq" id="WP_022160978.1">
    <property type="nucleotide sequence ID" value="NZ_CABJFF010000001.1"/>
</dbReference>
<sequence length="408" mass="46408">MEVHEIYQIAELISACIRGEILPAEKQQILDRWIKASEENQKLFDHFRHYRFLEQKRIAENLYDIEKAYEKFTCRRKEYIQANLPDTGRKTEKQRNIRVSGRQYVAAAIAVLLLVAGGWFAIRHIPPLLPVAEKAISPATDSARVMLIMAGGNRMDLSVLSGDTVIQQGKAKIRLNPEGGLAHESSGQTLGEVLYNQIIVPYKCEYQVMLADGTKIFLNAGSELRYPVAFTANERKVFLKGEAYFEVTRDTARPFCVETAEQNIQVLGTIFNVYAYPDEPMNYTSLMSGKVAVTDKRTGTDRVLEPGQQVVLDVVTGKAAIQEADMQQVLGWRNHDLIVKEETLEVIMAKVARWYDVKIQFAHENLKKMRFTANLHRKKDLQELLKVIATIGDLRLTYQDGIVIIDFK</sequence>
<dbReference type="PANTHER" id="PTHR30273:SF2">
    <property type="entry name" value="PROTEIN FECR"/>
    <property type="match status" value="1"/>
</dbReference>
<dbReference type="Proteomes" id="UP000284243">
    <property type="component" value="Unassembled WGS sequence"/>
</dbReference>
<keyword evidence="1" id="KW-1133">Transmembrane helix</keyword>
<protein>
    <submittedName>
        <fullName evidence="4">DUF4974 domain-containing protein</fullName>
    </submittedName>
</protein>
<dbReference type="InterPro" id="IPR032508">
    <property type="entry name" value="FecR_C"/>
</dbReference>
<dbReference type="InterPro" id="IPR006860">
    <property type="entry name" value="FecR"/>
</dbReference>
<dbReference type="PANTHER" id="PTHR30273">
    <property type="entry name" value="PERIPLASMIC SIGNAL SENSOR AND SIGMA FACTOR ACTIVATOR FECR-RELATED"/>
    <property type="match status" value="1"/>
</dbReference>
<gene>
    <name evidence="4" type="ORF">DWW57_11470</name>
</gene>
<comment type="caution">
    <text evidence="4">The sequence shown here is derived from an EMBL/GenBank/DDBJ whole genome shotgun (WGS) entry which is preliminary data.</text>
</comment>
<feature type="transmembrane region" description="Helical" evidence="1">
    <location>
        <begin position="104"/>
        <end position="122"/>
    </location>
</feature>
<dbReference type="Gene3D" id="3.55.50.30">
    <property type="match status" value="1"/>
</dbReference>
<evidence type="ECO:0000313" key="4">
    <source>
        <dbReference type="EMBL" id="RGU55706.1"/>
    </source>
</evidence>
<keyword evidence="1" id="KW-0812">Transmembrane</keyword>
<name>A0A412TPJ8_9BACT</name>
<evidence type="ECO:0000259" key="2">
    <source>
        <dbReference type="Pfam" id="PF04773"/>
    </source>
</evidence>
<dbReference type="GO" id="GO:0016989">
    <property type="term" value="F:sigma factor antagonist activity"/>
    <property type="evidence" value="ECO:0007669"/>
    <property type="project" value="TreeGrafter"/>
</dbReference>
<dbReference type="EMBL" id="QRYC01000015">
    <property type="protein sequence ID" value="RGU55706.1"/>
    <property type="molecule type" value="Genomic_DNA"/>
</dbReference>
<evidence type="ECO:0000256" key="1">
    <source>
        <dbReference type="SAM" id="Phobius"/>
    </source>
</evidence>
<dbReference type="AlphaFoldDB" id="A0A412TPJ8"/>
<dbReference type="FunFam" id="2.60.120.1440:FF:000001">
    <property type="entry name" value="Putative anti-sigma factor"/>
    <property type="match status" value="1"/>
</dbReference>
<dbReference type="Gene3D" id="2.60.120.1440">
    <property type="match status" value="1"/>
</dbReference>
<evidence type="ECO:0000313" key="5">
    <source>
        <dbReference type="Proteomes" id="UP000284243"/>
    </source>
</evidence>
<dbReference type="Pfam" id="PF04773">
    <property type="entry name" value="FecR"/>
    <property type="match status" value="1"/>
</dbReference>
<reference evidence="4 5" key="1">
    <citation type="submission" date="2018-08" db="EMBL/GenBank/DDBJ databases">
        <title>A genome reference for cultivated species of the human gut microbiota.</title>
        <authorList>
            <person name="Zou Y."/>
            <person name="Xue W."/>
            <person name="Luo G."/>
        </authorList>
    </citation>
    <scope>NUCLEOTIDE SEQUENCE [LARGE SCALE GENOMIC DNA]</scope>
    <source>
        <strain evidence="4 5">AF16-14</strain>
    </source>
</reference>
<evidence type="ECO:0000259" key="3">
    <source>
        <dbReference type="Pfam" id="PF16344"/>
    </source>
</evidence>
<feature type="domain" description="Protein FecR C-terminal" evidence="3">
    <location>
        <begin position="337"/>
        <end position="405"/>
    </location>
</feature>
<dbReference type="InterPro" id="IPR012373">
    <property type="entry name" value="Ferrdict_sens_TM"/>
</dbReference>
<keyword evidence="1" id="KW-0472">Membrane</keyword>
<organism evidence="4 5">
    <name type="scientific">Odoribacter splanchnicus</name>
    <dbReference type="NCBI Taxonomy" id="28118"/>
    <lineage>
        <taxon>Bacteria</taxon>
        <taxon>Pseudomonadati</taxon>
        <taxon>Bacteroidota</taxon>
        <taxon>Bacteroidia</taxon>
        <taxon>Bacteroidales</taxon>
        <taxon>Odoribacteraceae</taxon>
        <taxon>Odoribacter</taxon>
    </lineage>
</organism>
<feature type="domain" description="FecR protein" evidence="2">
    <location>
        <begin position="205"/>
        <end position="291"/>
    </location>
</feature>
<accession>A0A412TPJ8</accession>